<proteinExistence type="inferred from homology"/>
<keyword evidence="5 7" id="KW-1133">Transmembrane helix</keyword>
<dbReference type="PANTHER" id="PTHR39136:SF1">
    <property type="entry name" value="ALTERED INHERITANCE OF MITOCHONDRIA PROTEIN 11"/>
    <property type="match status" value="1"/>
</dbReference>
<evidence type="ECO:0000256" key="3">
    <source>
        <dbReference type="ARBA" id="ARBA00021144"/>
    </source>
</evidence>
<keyword evidence="9" id="KW-1185">Reference proteome</keyword>
<evidence type="ECO:0000256" key="7">
    <source>
        <dbReference type="RuleBase" id="RU367098"/>
    </source>
</evidence>
<dbReference type="eggNOG" id="ENOG502SAK0">
    <property type="taxonomic scope" value="Eukaryota"/>
</dbReference>
<evidence type="ECO:0000256" key="5">
    <source>
        <dbReference type="ARBA" id="ARBA00022989"/>
    </source>
</evidence>
<dbReference type="GO" id="GO:0005739">
    <property type="term" value="C:mitochondrion"/>
    <property type="evidence" value="ECO:0007669"/>
    <property type="project" value="TreeGrafter"/>
</dbReference>
<accession>G3B3N7</accession>
<dbReference type="InterPro" id="IPR038814">
    <property type="entry name" value="AIM11"/>
</dbReference>
<protein>
    <recommendedName>
        <fullName evidence="3 7">Altered inheritance of mitochondria protein 11</fullName>
    </recommendedName>
</protein>
<comment type="similarity">
    <text evidence="2 7">Belongs to the AIM11 family.</text>
</comment>
<dbReference type="GeneID" id="18247344"/>
<dbReference type="KEGG" id="cten:18247344"/>
<evidence type="ECO:0000313" key="8">
    <source>
        <dbReference type="EMBL" id="EGV64194.1"/>
    </source>
</evidence>
<reference evidence="8 9" key="1">
    <citation type="journal article" date="2011" name="Proc. Natl. Acad. Sci. U.S.A.">
        <title>Comparative genomics of xylose-fermenting fungi for enhanced biofuel production.</title>
        <authorList>
            <person name="Wohlbach D.J."/>
            <person name="Kuo A."/>
            <person name="Sato T.K."/>
            <person name="Potts K.M."/>
            <person name="Salamov A.A."/>
            <person name="LaButti K.M."/>
            <person name="Sun H."/>
            <person name="Clum A."/>
            <person name="Pangilinan J.L."/>
            <person name="Lindquist E.A."/>
            <person name="Lucas S."/>
            <person name="Lapidus A."/>
            <person name="Jin M."/>
            <person name="Gunawan C."/>
            <person name="Balan V."/>
            <person name="Dale B.E."/>
            <person name="Jeffries T.W."/>
            <person name="Zinkel R."/>
            <person name="Barry K.W."/>
            <person name="Grigoriev I.V."/>
            <person name="Gasch A.P."/>
        </authorList>
    </citation>
    <scope>NUCLEOTIDE SEQUENCE [LARGE SCALE GENOMIC DNA]</scope>
    <source>
        <strain evidence="9">ATCC 10573 / BCRC 21748 / CBS 615 / JCM 9827 / NBRC 10315 / NRRL Y-1498 / VKM Y-70</strain>
    </source>
</reference>
<feature type="transmembrane region" description="Helical" evidence="7">
    <location>
        <begin position="26"/>
        <end position="44"/>
    </location>
</feature>
<organism evidence="9">
    <name type="scientific">Candida tenuis (strain ATCC 10573 / BCRC 21748 / CBS 615 / JCM 9827 / NBRC 10315 / NRRL Y-1498 / VKM Y-70)</name>
    <name type="common">Yeast</name>
    <name type="synonym">Yamadazyma tenuis</name>
    <dbReference type="NCBI Taxonomy" id="590646"/>
    <lineage>
        <taxon>Eukaryota</taxon>
        <taxon>Fungi</taxon>
        <taxon>Dikarya</taxon>
        <taxon>Ascomycota</taxon>
        <taxon>Saccharomycotina</taxon>
        <taxon>Pichiomycetes</taxon>
        <taxon>Debaryomycetaceae</taxon>
        <taxon>Yamadazyma</taxon>
    </lineage>
</organism>
<evidence type="ECO:0000256" key="4">
    <source>
        <dbReference type="ARBA" id="ARBA00022692"/>
    </source>
</evidence>
<evidence type="ECO:0000256" key="6">
    <source>
        <dbReference type="ARBA" id="ARBA00023136"/>
    </source>
</evidence>
<gene>
    <name evidence="7" type="primary">AIM11</name>
    <name evidence="8" type="ORF">CANTEDRAFT_114262</name>
</gene>
<keyword evidence="4 7" id="KW-0812">Transmembrane</keyword>
<dbReference type="OrthoDB" id="4088121at2759"/>
<name>G3B3N7_CANTC</name>
<dbReference type="RefSeq" id="XP_006686508.1">
    <property type="nucleotide sequence ID" value="XM_006686445.1"/>
</dbReference>
<sequence>MLTAGFGNFKINEASDEYKLRRRTQMVCFLTAAGITMLTSRFAYKSTITRQFLPTFFQGNHSPPTSYNFTADAAVAVGTGTLLAGSVSSMAIFGWCWIIDVSSFKEFGWKMKSLMGGDERLRQLALQPMDEESASIQDGLNDLLEGKYDDMPDSQ</sequence>
<feature type="transmembrane region" description="Helical" evidence="7">
    <location>
        <begin position="73"/>
        <end position="98"/>
    </location>
</feature>
<evidence type="ECO:0000313" key="9">
    <source>
        <dbReference type="Proteomes" id="UP000000707"/>
    </source>
</evidence>
<keyword evidence="6 7" id="KW-0472">Membrane</keyword>
<dbReference type="EMBL" id="GL996521">
    <property type="protein sequence ID" value="EGV64194.1"/>
    <property type="molecule type" value="Genomic_DNA"/>
</dbReference>
<evidence type="ECO:0000256" key="1">
    <source>
        <dbReference type="ARBA" id="ARBA00004141"/>
    </source>
</evidence>
<dbReference type="AlphaFoldDB" id="G3B3N7"/>
<comment type="subcellular location">
    <subcellularLocation>
        <location evidence="1 7">Membrane</location>
        <topology evidence="1 7">Multi-pass membrane protein</topology>
    </subcellularLocation>
</comment>
<dbReference type="PANTHER" id="PTHR39136">
    <property type="entry name" value="ALTERED INHERITANCE OF MITOCHONDRIA PROTEIN 11"/>
    <property type="match status" value="1"/>
</dbReference>
<dbReference type="HOGENOM" id="CLU_118700_0_0_1"/>
<evidence type="ECO:0000256" key="2">
    <source>
        <dbReference type="ARBA" id="ARBA00008938"/>
    </source>
</evidence>
<dbReference type="Proteomes" id="UP000000707">
    <property type="component" value="Unassembled WGS sequence"/>
</dbReference>
<dbReference type="GO" id="GO:0016020">
    <property type="term" value="C:membrane"/>
    <property type="evidence" value="ECO:0007669"/>
    <property type="project" value="UniProtKB-SubCell"/>
</dbReference>